<sequence length="54" mass="5757">MMPKFHSTAVHTALICLLNIVPCIASANRGKTKSLTEYAGSSKFALPSKTSVFS</sequence>
<evidence type="ECO:0000313" key="2">
    <source>
        <dbReference type="EMBL" id="KAE8943577.1"/>
    </source>
</evidence>
<evidence type="ECO:0000313" key="3">
    <source>
        <dbReference type="EMBL" id="KAE9006441.1"/>
    </source>
</evidence>
<feature type="signal peptide" evidence="1">
    <location>
        <begin position="1"/>
        <end position="25"/>
    </location>
</feature>
<evidence type="ECO:0000313" key="9">
    <source>
        <dbReference type="Proteomes" id="UP000476176"/>
    </source>
</evidence>
<accession>A0A6A3KGA5</accession>
<dbReference type="EMBL" id="QXFX01000468">
    <property type="protein sequence ID" value="KAE9114550.1"/>
    <property type="molecule type" value="Genomic_DNA"/>
</dbReference>
<evidence type="ECO:0000313" key="4">
    <source>
        <dbReference type="EMBL" id="KAE9114550.1"/>
    </source>
</evidence>
<comment type="caution">
    <text evidence="3">The sequence shown here is derived from an EMBL/GenBank/DDBJ whole genome shotgun (WGS) entry which is preliminary data.</text>
</comment>
<organism evidence="3 8">
    <name type="scientific">Phytophthora fragariae</name>
    <dbReference type="NCBI Taxonomy" id="53985"/>
    <lineage>
        <taxon>Eukaryota</taxon>
        <taxon>Sar</taxon>
        <taxon>Stramenopiles</taxon>
        <taxon>Oomycota</taxon>
        <taxon>Peronosporomycetes</taxon>
        <taxon>Peronosporales</taxon>
        <taxon>Peronosporaceae</taxon>
        <taxon>Phytophthora</taxon>
    </lineage>
</organism>
<gene>
    <name evidence="5" type="ORF">PF004_g6158</name>
    <name evidence="6" type="ORF">PF008_g8213</name>
    <name evidence="2" type="ORF">PF009_g6689</name>
    <name evidence="4" type="ORF">PF010_g9657</name>
    <name evidence="3" type="ORF">PF011_g11584</name>
</gene>
<evidence type="ECO:0000313" key="8">
    <source>
        <dbReference type="Proteomes" id="UP000460718"/>
    </source>
</evidence>
<name>A0A6A3KGA5_9STRA</name>
<dbReference type="EMBL" id="QXGF01000244">
    <property type="protein sequence ID" value="KAE8943577.1"/>
    <property type="molecule type" value="Genomic_DNA"/>
</dbReference>
<evidence type="ECO:0000313" key="6">
    <source>
        <dbReference type="EMBL" id="KAE9346588.1"/>
    </source>
</evidence>
<reference evidence="8 9" key="1">
    <citation type="submission" date="2018-09" db="EMBL/GenBank/DDBJ databases">
        <title>Genomic investigation of the strawberry pathogen Phytophthora fragariae indicates pathogenicity is determined by transcriptional variation in three key races.</title>
        <authorList>
            <person name="Adams T.M."/>
            <person name="Armitage A.D."/>
            <person name="Sobczyk M.K."/>
            <person name="Bates H.J."/>
            <person name="Dunwell J.M."/>
            <person name="Nellist C.F."/>
            <person name="Harrison R.J."/>
        </authorList>
    </citation>
    <scope>NUCLEOTIDE SEQUENCE [LARGE SCALE GENOMIC DNA]</scope>
    <source>
        <strain evidence="5 9">BC-23</strain>
        <strain evidence="6 10">NOV-77</strain>
        <strain evidence="2 7">NOV-9</strain>
        <strain evidence="4 11">ONT-3</strain>
        <strain evidence="3 8">SCRP245</strain>
    </source>
</reference>
<dbReference type="Proteomes" id="UP000460718">
    <property type="component" value="Unassembled WGS sequence"/>
</dbReference>
<evidence type="ECO:0000256" key="1">
    <source>
        <dbReference type="SAM" id="SignalP"/>
    </source>
</evidence>
<dbReference type="EMBL" id="QXFY01000364">
    <property type="protein sequence ID" value="KAE9346588.1"/>
    <property type="molecule type" value="Genomic_DNA"/>
</dbReference>
<proteinExistence type="predicted"/>
<dbReference type="Proteomes" id="UP000486351">
    <property type="component" value="Unassembled WGS sequence"/>
</dbReference>
<dbReference type="EMBL" id="QXFW01000646">
    <property type="protein sequence ID" value="KAE9006441.1"/>
    <property type="molecule type" value="Genomic_DNA"/>
</dbReference>
<evidence type="ECO:0000313" key="7">
    <source>
        <dbReference type="Proteomes" id="UP000429523"/>
    </source>
</evidence>
<evidence type="ECO:0000313" key="10">
    <source>
        <dbReference type="Proteomes" id="UP000486351"/>
    </source>
</evidence>
<dbReference type="EMBL" id="QXGC01000244">
    <property type="protein sequence ID" value="KAE9243392.1"/>
    <property type="molecule type" value="Genomic_DNA"/>
</dbReference>
<protein>
    <recommendedName>
        <fullName evidence="12">RxLR effector protein</fullName>
    </recommendedName>
</protein>
<dbReference type="Proteomes" id="UP000488956">
    <property type="component" value="Unassembled WGS sequence"/>
</dbReference>
<dbReference type="Proteomes" id="UP000429523">
    <property type="component" value="Unassembled WGS sequence"/>
</dbReference>
<dbReference type="AlphaFoldDB" id="A0A6A3KGA5"/>
<evidence type="ECO:0000313" key="5">
    <source>
        <dbReference type="EMBL" id="KAE9243392.1"/>
    </source>
</evidence>
<feature type="chain" id="PRO_5036379962" description="RxLR effector protein" evidence="1">
    <location>
        <begin position="26"/>
        <end position="54"/>
    </location>
</feature>
<dbReference type="Proteomes" id="UP000476176">
    <property type="component" value="Unassembled WGS sequence"/>
</dbReference>
<evidence type="ECO:0000313" key="11">
    <source>
        <dbReference type="Proteomes" id="UP000488956"/>
    </source>
</evidence>
<evidence type="ECO:0008006" key="12">
    <source>
        <dbReference type="Google" id="ProtNLM"/>
    </source>
</evidence>
<keyword evidence="1" id="KW-0732">Signal</keyword>